<organism evidence="9 10">
    <name type="scientific">Rhynchospora pubera</name>
    <dbReference type="NCBI Taxonomy" id="906938"/>
    <lineage>
        <taxon>Eukaryota</taxon>
        <taxon>Viridiplantae</taxon>
        <taxon>Streptophyta</taxon>
        <taxon>Embryophyta</taxon>
        <taxon>Tracheophyta</taxon>
        <taxon>Spermatophyta</taxon>
        <taxon>Magnoliopsida</taxon>
        <taxon>Liliopsida</taxon>
        <taxon>Poales</taxon>
        <taxon>Cyperaceae</taxon>
        <taxon>Cyperoideae</taxon>
        <taxon>Rhynchosporeae</taxon>
        <taxon>Rhynchospora</taxon>
    </lineage>
</organism>
<evidence type="ECO:0000256" key="2">
    <source>
        <dbReference type="ARBA" id="ARBA00022692"/>
    </source>
</evidence>
<dbReference type="InterPro" id="IPR052222">
    <property type="entry name" value="DESIGUAL"/>
</dbReference>
<dbReference type="GO" id="GO:0012505">
    <property type="term" value="C:endomembrane system"/>
    <property type="evidence" value="ECO:0007669"/>
    <property type="project" value="UniProtKB-SubCell"/>
</dbReference>
<sequence>MANVQAIIVCILIIIMDGAAGILGLQAEETQKHGKHVKMLFVECKKPVHEAYQLGIAATALLTISHAIANLLGGCFCVCTLYDICMSSTKRLIATITMFASLLTWVSGFGLLIIAAMPNSKSKGSCSLRHRSFFYFGGILCFVHGIVSIVFYLTADAIKKEEAKPQRSIA</sequence>
<evidence type="ECO:0000313" key="10">
    <source>
        <dbReference type="Proteomes" id="UP001140206"/>
    </source>
</evidence>
<feature type="transmembrane region" description="Helical" evidence="7">
    <location>
        <begin position="92"/>
        <end position="114"/>
    </location>
</feature>
<keyword evidence="3 8" id="KW-0732">Signal</keyword>
<protein>
    <submittedName>
        <fullName evidence="9">Uncharacterized protein</fullName>
    </submittedName>
</protein>
<reference evidence="9" key="1">
    <citation type="submission" date="2022-08" db="EMBL/GenBank/DDBJ databases">
        <authorList>
            <person name="Marques A."/>
        </authorList>
    </citation>
    <scope>NUCLEOTIDE SEQUENCE</scope>
    <source>
        <strain evidence="9">RhyPub2mFocal</strain>
        <tissue evidence="9">Leaves</tissue>
    </source>
</reference>
<dbReference type="EMBL" id="JAMFTS010000005">
    <property type="protein sequence ID" value="KAJ4745384.1"/>
    <property type="molecule type" value="Genomic_DNA"/>
</dbReference>
<gene>
    <name evidence="9" type="ORF">LUZ62_079789</name>
</gene>
<evidence type="ECO:0000256" key="6">
    <source>
        <dbReference type="ARBA" id="ARBA00029467"/>
    </source>
</evidence>
<evidence type="ECO:0000256" key="7">
    <source>
        <dbReference type="SAM" id="Phobius"/>
    </source>
</evidence>
<evidence type="ECO:0000256" key="5">
    <source>
        <dbReference type="ARBA" id="ARBA00023136"/>
    </source>
</evidence>
<feature type="transmembrane region" description="Helical" evidence="7">
    <location>
        <begin position="134"/>
        <end position="155"/>
    </location>
</feature>
<accession>A0AAV8BR09</accession>
<proteinExistence type="inferred from homology"/>
<dbReference type="Proteomes" id="UP001140206">
    <property type="component" value="Chromosome 5"/>
</dbReference>
<keyword evidence="4 7" id="KW-1133">Transmembrane helix</keyword>
<evidence type="ECO:0000313" key="9">
    <source>
        <dbReference type="EMBL" id="KAJ4745384.1"/>
    </source>
</evidence>
<feature type="transmembrane region" description="Helical" evidence="7">
    <location>
        <begin position="51"/>
        <end position="80"/>
    </location>
</feature>
<evidence type="ECO:0000256" key="1">
    <source>
        <dbReference type="ARBA" id="ARBA00004127"/>
    </source>
</evidence>
<dbReference type="AlphaFoldDB" id="A0AAV8BR09"/>
<keyword evidence="10" id="KW-1185">Reference proteome</keyword>
<evidence type="ECO:0000256" key="3">
    <source>
        <dbReference type="ARBA" id="ARBA00022729"/>
    </source>
</evidence>
<comment type="caution">
    <text evidence="9">The sequence shown here is derived from an EMBL/GenBank/DDBJ whole genome shotgun (WGS) entry which is preliminary data.</text>
</comment>
<feature type="signal peptide" evidence="8">
    <location>
        <begin position="1"/>
        <end position="21"/>
    </location>
</feature>
<evidence type="ECO:0000256" key="4">
    <source>
        <dbReference type="ARBA" id="ARBA00022989"/>
    </source>
</evidence>
<evidence type="ECO:0000256" key="8">
    <source>
        <dbReference type="SAM" id="SignalP"/>
    </source>
</evidence>
<keyword evidence="2 7" id="KW-0812">Transmembrane</keyword>
<keyword evidence="5 7" id="KW-0472">Membrane</keyword>
<comment type="subcellular location">
    <subcellularLocation>
        <location evidence="1">Endomembrane system</location>
        <topology evidence="1">Multi-pass membrane protein</topology>
    </subcellularLocation>
</comment>
<dbReference type="PANTHER" id="PTHR31769">
    <property type="entry name" value="OS07G0462200 PROTEIN-RELATED"/>
    <property type="match status" value="1"/>
</dbReference>
<feature type="chain" id="PRO_5043854798" evidence="8">
    <location>
        <begin position="22"/>
        <end position="170"/>
    </location>
</feature>
<name>A0AAV8BR09_9POAL</name>
<comment type="similarity">
    <text evidence="6">Belongs to the DESIGUAL family.</text>
</comment>
<dbReference type="InterPro" id="IPR009606">
    <property type="entry name" value="DEAL/Modifying_wall_lignin1/2"/>
</dbReference>
<dbReference type="Pfam" id="PF06749">
    <property type="entry name" value="DUF1218"/>
    <property type="match status" value="1"/>
</dbReference>